<reference evidence="2" key="1">
    <citation type="journal article" date="2019" name="Int. J. Syst. Evol. Microbiol.">
        <title>The Global Catalogue of Microorganisms (GCM) 10K type strain sequencing project: providing services to taxonomists for standard genome sequencing and annotation.</title>
        <authorList>
            <consortium name="The Broad Institute Genomics Platform"/>
            <consortium name="The Broad Institute Genome Sequencing Center for Infectious Disease"/>
            <person name="Wu L."/>
            <person name="Ma J."/>
        </authorList>
    </citation>
    <scope>NUCLEOTIDE SEQUENCE [LARGE SCALE GENOMIC DNA]</scope>
    <source>
        <strain evidence="2">KCTC 52449</strain>
    </source>
</reference>
<sequence>MDDSSESLQAKLAQLAEQLNNHAPSVEETLQIKASMEEILQRLEALQVTSRP</sequence>
<evidence type="ECO:0000313" key="1">
    <source>
        <dbReference type="EMBL" id="MFC3202488.1"/>
    </source>
</evidence>
<comment type="caution">
    <text evidence="1">The sequence shown here is derived from an EMBL/GenBank/DDBJ whole genome shotgun (WGS) entry which is preliminary data.</text>
</comment>
<evidence type="ECO:0000313" key="2">
    <source>
        <dbReference type="Proteomes" id="UP001595477"/>
    </source>
</evidence>
<keyword evidence="2" id="KW-1185">Reference proteome</keyword>
<name>A0ABV7JWV4_9ALTE</name>
<proteinExistence type="predicted"/>
<dbReference type="EMBL" id="JBHRSX010000022">
    <property type="protein sequence ID" value="MFC3202488.1"/>
    <property type="molecule type" value="Genomic_DNA"/>
</dbReference>
<dbReference type="Proteomes" id="UP001595477">
    <property type="component" value="Unassembled WGS sequence"/>
</dbReference>
<accession>A0ABV7JWV4</accession>
<dbReference type="RefSeq" id="WP_164464634.1">
    <property type="nucleotide sequence ID" value="NZ_JBHRSX010000022.1"/>
</dbReference>
<gene>
    <name evidence="1" type="ORF">ACFOEW_11745</name>
</gene>
<protein>
    <submittedName>
        <fullName evidence="1">Uncharacterized protein</fullName>
    </submittedName>
</protein>
<organism evidence="1 2">
    <name type="scientific">Alteromonas oceani</name>
    <dbReference type="NCBI Taxonomy" id="2071609"/>
    <lineage>
        <taxon>Bacteria</taxon>
        <taxon>Pseudomonadati</taxon>
        <taxon>Pseudomonadota</taxon>
        <taxon>Gammaproteobacteria</taxon>
        <taxon>Alteromonadales</taxon>
        <taxon>Alteromonadaceae</taxon>
        <taxon>Alteromonas/Salinimonas group</taxon>
        <taxon>Alteromonas</taxon>
    </lineage>
</organism>